<keyword evidence="1" id="KW-0472">Membrane</keyword>
<evidence type="ECO:0000256" key="1">
    <source>
        <dbReference type="SAM" id="Phobius"/>
    </source>
</evidence>
<name>A0A8H6MR22_9PEZI</name>
<comment type="caution">
    <text evidence="2">The sequence shown here is derived from an EMBL/GenBank/DDBJ whole genome shotgun (WGS) entry which is preliminary data.</text>
</comment>
<keyword evidence="3" id="KW-1185">Reference proteome</keyword>
<feature type="transmembrane region" description="Helical" evidence="1">
    <location>
        <begin position="108"/>
        <end position="130"/>
    </location>
</feature>
<keyword evidence="1" id="KW-0812">Transmembrane</keyword>
<protein>
    <submittedName>
        <fullName evidence="2">Uncharacterized protein</fullName>
    </submittedName>
</protein>
<dbReference type="AlphaFoldDB" id="A0A8H6MR22"/>
<evidence type="ECO:0000313" key="2">
    <source>
        <dbReference type="EMBL" id="KAF6805804.1"/>
    </source>
</evidence>
<feature type="transmembrane region" description="Helical" evidence="1">
    <location>
        <begin position="72"/>
        <end position="96"/>
    </location>
</feature>
<reference evidence="2 3" key="1">
    <citation type="journal article" date="2020" name="Phytopathology">
        <title>Genome Sequence Resources of Colletotrichum truncatum, C. plurivorum, C. musicola, and C. sojae: Four Species Pathogenic to Soybean (Glycine max).</title>
        <authorList>
            <person name="Rogerio F."/>
            <person name="Boufleur T.R."/>
            <person name="Ciampi-Guillardi M."/>
            <person name="Sukno S.A."/>
            <person name="Thon M.R."/>
            <person name="Massola Junior N.S."/>
            <person name="Baroncelli R."/>
        </authorList>
    </citation>
    <scope>NUCLEOTIDE SEQUENCE [LARGE SCALE GENOMIC DNA]</scope>
    <source>
        <strain evidence="2 3">LFN0009</strain>
    </source>
</reference>
<dbReference type="EMBL" id="WIGN01000173">
    <property type="protein sequence ID" value="KAF6805804.1"/>
    <property type="molecule type" value="Genomic_DNA"/>
</dbReference>
<proteinExistence type="predicted"/>
<sequence>MAPPVFDISELIAWIMISHCEWCFQKSQDHEDPQLHAISERGLAIQSYLRIPPQIGFFSSESGRMRALEGFLFVYVVIWTTFIYLVLGVSTIWVIWVGEDIEEFLQMVASIAWFLPTVLTVTVWILLLFARFLDRRRRDRTPLKDVKEELISPSP</sequence>
<dbReference type="Proteomes" id="UP000652219">
    <property type="component" value="Unassembled WGS sequence"/>
</dbReference>
<organism evidence="2 3">
    <name type="scientific">Colletotrichum sojae</name>
    <dbReference type="NCBI Taxonomy" id="2175907"/>
    <lineage>
        <taxon>Eukaryota</taxon>
        <taxon>Fungi</taxon>
        <taxon>Dikarya</taxon>
        <taxon>Ascomycota</taxon>
        <taxon>Pezizomycotina</taxon>
        <taxon>Sordariomycetes</taxon>
        <taxon>Hypocreomycetidae</taxon>
        <taxon>Glomerellales</taxon>
        <taxon>Glomerellaceae</taxon>
        <taxon>Colletotrichum</taxon>
        <taxon>Colletotrichum orchidearum species complex</taxon>
    </lineage>
</organism>
<gene>
    <name evidence="2" type="ORF">CSOJ01_09233</name>
</gene>
<keyword evidence="1" id="KW-1133">Transmembrane helix</keyword>
<accession>A0A8H6MR22</accession>
<evidence type="ECO:0000313" key="3">
    <source>
        <dbReference type="Proteomes" id="UP000652219"/>
    </source>
</evidence>